<protein>
    <recommendedName>
        <fullName evidence="3">Type IV pilus assembly PilZ</fullName>
    </recommendedName>
</protein>
<dbReference type="Proteomes" id="UP000215788">
    <property type="component" value="Unassembled WGS sequence"/>
</dbReference>
<evidence type="ECO:0000313" key="2">
    <source>
        <dbReference type="Proteomes" id="UP000215788"/>
    </source>
</evidence>
<proteinExistence type="predicted"/>
<dbReference type="RefSeq" id="WP_094992684.1">
    <property type="nucleotide sequence ID" value="NZ_NQKI01000007.1"/>
</dbReference>
<organism evidence="1 2">
    <name type="scientific">Pseudomonas lundensis</name>
    <dbReference type="NCBI Taxonomy" id="86185"/>
    <lineage>
        <taxon>Bacteria</taxon>
        <taxon>Pseudomonadati</taxon>
        <taxon>Pseudomonadota</taxon>
        <taxon>Gammaproteobacteria</taxon>
        <taxon>Pseudomonadales</taxon>
        <taxon>Pseudomonadaceae</taxon>
        <taxon>Pseudomonas</taxon>
    </lineage>
</organism>
<dbReference type="AlphaFoldDB" id="A0A266NCM6"/>
<comment type="caution">
    <text evidence="1">The sequence shown here is derived from an EMBL/GenBank/DDBJ whole genome shotgun (WGS) entry which is preliminary data.</text>
</comment>
<reference evidence="1 2" key="1">
    <citation type="submission" date="2017-08" db="EMBL/GenBank/DDBJ databases">
        <title>Genomic and metabolic characterisation of spoilage-associated Pseudomonas species.</title>
        <authorList>
            <person name="Stanborough T."/>
            <person name="Fegan N."/>
            <person name="Powell S.M."/>
            <person name="Singh T."/>
            <person name="Tamplin M.L."/>
            <person name="Chandry P.S."/>
        </authorList>
    </citation>
    <scope>NUCLEOTIDE SEQUENCE [LARGE SCALE GENOMIC DNA]</scope>
    <source>
        <strain evidence="1 2">L1802</strain>
    </source>
</reference>
<gene>
    <name evidence="1" type="ORF">CJF39_06625</name>
</gene>
<name>A0A266NCM6_9PSED</name>
<evidence type="ECO:0000313" key="1">
    <source>
        <dbReference type="EMBL" id="OZY60256.1"/>
    </source>
</evidence>
<dbReference type="EMBL" id="NQKI01000007">
    <property type="protein sequence ID" value="OZY60256.1"/>
    <property type="molecule type" value="Genomic_DNA"/>
</dbReference>
<accession>A0A266NCM6</accession>
<evidence type="ECO:0008006" key="3">
    <source>
        <dbReference type="Google" id="ProtNLM"/>
    </source>
</evidence>
<sequence length="201" mass="23186">MPHDALLTQDELDFIQNMHQNPLLNQRDSSSSLMVNGVAQIRDLLTRLAAHEHVTIQAQIANQHMSFPLRLVEDEFHAQHLQLGAPSIFEEGPMIRPWRLTLAEPVPLENVRGRSGQLWVSEVSFKGMLIEVRNGSRPPRQFCQWFSPTGYERIAVRGTLERKTELGQYAYRLSQRDEGETERLRQFILQQHRLAHPALHA</sequence>
<dbReference type="OrthoDB" id="6989154at2"/>